<name>A0A165AUI7_9APHY</name>
<dbReference type="RefSeq" id="XP_040757428.1">
    <property type="nucleotide sequence ID" value="XM_040914847.1"/>
</dbReference>
<dbReference type="InParanoid" id="A0A165AUI7"/>
<proteinExistence type="predicted"/>
<dbReference type="GeneID" id="63831874"/>
<accession>A0A165AUI7</accession>
<dbReference type="EMBL" id="KV427732">
    <property type="protein sequence ID" value="KZS99687.1"/>
    <property type="molecule type" value="Genomic_DNA"/>
</dbReference>
<dbReference type="Proteomes" id="UP000076871">
    <property type="component" value="Unassembled WGS sequence"/>
</dbReference>
<dbReference type="AlphaFoldDB" id="A0A165AUI7"/>
<protein>
    <submittedName>
        <fullName evidence="1">Uncharacterized protein</fullName>
    </submittedName>
</protein>
<reference evidence="1 2" key="1">
    <citation type="journal article" date="2016" name="Mol. Biol. Evol.">
        <title>Comparative Genomics of Early-Diverging Mushroom-Forming Fungi Provides Insights into the Origins of Lignocellulose Decay Capabilities.</title>
        <authorList>
            <person name="Nagy L.G."/>
            <person name="Riley R."/>
            <person name="Tritt A."/>
            <person name="Adam C."/>
            <person name="Daum C."/>
            <person name="Floudas D."/>
            <person name="Sun H."/>
            <person name="Yadav J.S."/>
            <person name="Pangilinan J."/>
            <person name="Larsson K.H."/>
            <person name="Matsuura K."/>
            <person name="Barry K."/>
            <person name="Labutti K."/>
            <person name="Kuo R."/>
            <person name="Ohm R.A."/>
            <person name="Bhattacharya S.S."/>
            <person name="Shirouzu T."/>
            <person name="Yoshinaga Y."/>
            <person name="Martin F.M."/>
            <person name="Grigoriev I.V."/>
            <person name="Hibbett D.S."/>
        </authorList>
    </citation>
    <scope>NUCLEOTIDE SEQUENCE [LARGE SCALE GENOMIC DNA]</scope>
    <source>
        <strain evidence="1 2">93-53</strain>
    </source>
</reference>
<sequence length="155" mass="17060">MLGFPTPWPMHSRHVRRPAHSAVFLCRGQAPSWHFQPEVALDSDVDADTPTASSRPRPTVSLQESCAYRMPTFGTITHMHSYLSDSALPLQECFPQGHPDRQLPSARSLRSRPVLRAVCPVGPRKPVFGASHQCSQTALSDGCDLSEAARPRHGI</sequence>
<organism evidence="1 2">
    <name type="scientific">Laetiporus sulphureus 93-53</name>
    <dbReference type="NCBI Taxonomy" id="1314785"/>
    <lineage>
        <taxon>Eukaryota</taxon>
        <taxon>Fungi</taxon>
        <taxon>Dikarya</taxon>
        <taxon>Basidiomycota</taxon>
        <taxon>Agaricomycotina</taxon>
        <taxon>Agaricomycetes</taxon>
        <taxon>Polyporales</taxon>
        <taxon>Laetiporus</taxon>
    </lineage>
</organism>
<keyword evidence="2" id="KW-1185">Reference proteome</keyword>
<evidence type="ECO:0000313" key="1">
    <source>
        <dbReference type="EMBL" id="KZS99687.1"/>
    </source>
</evidence>
<evidence type="ECO:0000313" key="2">
    <source>
        <dbReference type="Proteomes" id="UP000076871"/>
    </source>
</evidence>
<gene>
    <name evidence="1" type="ORF">LAESUDRAFT_85607</name>
</gene>